<organism evidence="1">
    <name type="scientific">uncultured Klebsiella sp</name>
    <dbReference type="NCBI Taxonomy" id="284011"/>
    <lineage>
        <taxon>Bacteria</taxon>
        <taxon>Pseudomonadati</taxon>
        <taxon>Pseudomonadota</taxon>
        <taxon>Gammaproteobacteria</taxon>
        <taxon>Enterobacterales</taxon>
        <taxon>Enterobacteriaceae</taxon>
        <taxon>Klebsiella/Raoultella group</taxon>
        <taxon>Klebsiella</taxon>
        <taxon>environmental samples</taxon>
    </lineage>
</organism>
<dbReference type="InterPro" id="IPR029044">
    <property type="entry name" value="Nucleotide-diphossugar_trans"/>
</dbReference>
<accession>A0A060C6I5</accession>
<feature type="non-terminal residue" evidence="1">
    <location>
        <position position="58"/>
    </location>
</feature>
<name>A0A060C6I5_9ENTR</name>
<proteinExistence type="predicted"/>
<protein>
    <submittedName>
        <fullName evidence="1">CAZy families GT2|GT4 protein</fullName>
    </submittedName>
</protein>
<sequence>MPVYGGSDETQAAIRSVLAAATPGTKFIVVNDCSPEPSLTRWLEKLALKGKIELLHHT</sequence>
<dbReference type="SUPFAM" id="SSF53448">
    <property type="entry name" value="Nucleotide-diphospho-sugar transferases"/>
    <property type="match status" value="1"/>
</dbReference>
<evidence type="ECO:0000313" key="1">
    <source>
        <dbReference type="EMBL" id="AIA88341.1"/>
    </source>
</evidence>
<dbReference type="EMBL" id="KF121059">
    <property type="protein sequence ID" value="AIA88341.1"/>
    <property type="molecule type" value="Genomic_DNA"/>
</dbReference>
<reference evidence="1" key="1">
    <citation type="journal article" date="2013" name="Environ. Microbiol.">
        <title>Seasonally variable intestinal metagenomes of the red palm weevil (Rhynchophorus ferrugineus).</title>
        <authorList>
            <person name="Jia S."/>
            <person name="Zhang X."/>
            <person name="Zhang G."/>
            <person name="Yin A."/>
            <person name="Zhang S."/>
            <person name="Li F."/>
            <person name="Wang L."/>
            <person name="Zhao D."/>
            <person name="Yun Q."/>
            <person name="Tala"/>
            <person name="Wang J."/>
            <person name="Sun G."/>
            <person name="Baabdullah M."/>
            <person name="Yu X."/>
            <person name="Hu S."/>
            <person name="Al-Mssallem I.S."/>
            <person name="Yu J."/>
        </authorList>
    </citation>
    <scope>NUCLEOTIDE SEQUENCE</scope>
</reference>
<dbReference type="AlphaFoldDB" id="A0A060C6I5"/>
<dbReference type="CDD" id="cd00761">
    <property type="entry name" value="Glyco_tranf_GTA_type"/>
    <property type="match status" value="1"/>
</dbReference>